<dbReference type="SMART" id="SM01257">
    <property type="entry name" value="KRAP_IP3R_bind"/>
    <property type="match status" value="1"/>
</dbReference>
<dbReference type="RefSeq" id="XP_010878402.3">
    <property type="nucleotide sequence ID" value="XM_010880100.5"/>
</dbReference>
<dbReference type="PANTHER" id="PTHR17469">
    <property type="entry name" value="SPERM SPECIFIC ANTIGEN 2-RELATED"/>
    <property type="match status" value="1"/>
</dbReference>
<reference evidence="5" key="3">
    <citation type="submission" date="2025-08" db="UniProtKB">
        <authorList>
            <consortium name="Ensembl"/>
        </authorList>
    </citation>
    <scope>IDENTIFICATION</scope>
</reference>
<feature type="compositionally biased region" description="Basic and acidic residues" evidence="3">
    <location>
        <begin position="558"/>
        <end position="573"/>
    </location>
</feature>
<evidence type="ECO:0000256" key="1">
    <source>
        <dbReference type="ARBA" id="ARBA00023054"/>
    </source>
</evidence>
<feature type="compositionally biased region" description="Basic and acidic residues" evidence="3">
    <location>
        <begin position="327"/>
        <end position="344"/>
    </location>
</feature>
<dbReference type="Pfam" id="PF14723">
    <property type="entry name" value="SSFA2_C"/>
    <property type="match status" value="1"/>
</dbReference>
<dbReference type="GO" id="GO:0005102">
    <property type="term" value="F:signaling receptor binding"/>
    <property type="evidence" value="ECO:0007669"/>
    <property type="project" value="InterPro"/>
</dbReference>
<feature type="compositionally biased region" description="Polar residues" evidence="3">
    <location>
        <begin position="603"/>
        <end position="614"/>
    </location>
</feature>
<proteinExistence type="predicted"/>
<dbReference type="GeneID" id="105016343"/>
<feature type="region of interest" description="Disordered" evidence="3">
    <location>
        <begin position="1259"/>
        <end position="1364"/>
    </location>
</feature>
<feature type="compositionally biased region" description="Low complexity" evidence="3">
    <location>
        <begin position="1262"/>
        <end position="1284"/>
    </location>
</feature>
<dbReference type="STRING" id="8010.ENSELUP00000032443"/>
<feature type="coiled-coil region" evidence="2">
    <location>
        <begin position="1171"/>
        <end position="1202"/>
    </location>
</feature>
<keyword evidence="1 2" id="KW-0175">Coiled coil</keyword>
<feature type="compositionally biased region" description="Acidic residues" evidence="3">
    <location>
        <begin position="455"/>
        <end position="466"/>
    </location>
</feature>
<evidence type="ECO:0000313" key="6">
    <source>
        <dbReference type="Proteomes" id="UP000265140"/>
    </source>
</evidence>
<reference evidence="5" key="2">
    <citation type="submission" date="2020-02" db="EMBL/GenBank/DDBJ databases">
        <title>Esox lucius (northern pike) genome, fEsoLuc1, primary haplotype.</title>
        <authorList>
            <person name="Myers G."/>
            <person name="Karagic N."/>
            <person name="Meyer A."/>
            <person name="Pippel M."/>
            <person name="Reichard M."/>
            <person name="Winkler S."/>
            <person name="Tracey A."/>
            <person name="Sims Y."/>
            <person name="Howe K."/>
            <person name="Rhie A."/>
            <person name="Formenti G."/>
            <person name="Durbin R."/>
            <person name="Fedrigo O."/>
            <person name="Jarvis E.D."/>
        </authorList>
    </citation>
    <scope>NUCLEOTIDE SEQUENCE [LARGE SCALE GENOMIC DNA]</scope>
</reference>
<dbReference type="OMA" id="PGTPPMH"/>
<feature type="compositionally biased region" description="Low complexity" evidence="3">
    <location>
        <begin position="349"/>
        <end position="361"/>
    </location>
</feature>
<dbReference type="InterPro" id="IPR029325">
    <property type="entry name" value="ITPR-bd"/>
</dbReference>
<reference evidence="5" key="4">
    <citation type="submission" date="2025-09" db="UniProtKB">
        <authorList>
            <consortium name="Ensembl"/>
        </authorList>
    </citation>
    <scope>IDENTIFICATION</scope>
</reference>
<dbReference type="Bgee" id="ENSELUG00000010347">
    <property type="expression patterns" value="Expressed in spleen and 15 other cell types or tissues"/>
</dbReference>
<feature type="compositionally biased region" description="Acidic residues" evidence="3">
    <location>
        <begin position="591"/>
        <end position="602"/>
    </location>
</feature>
<dbReference type="InParanoid" id="A0A3P8ZVV5"/>
<feature type="region of interest" description="Disordered" evidence="3">
    <location>
        <begin position="255"/>
        <end position="280"/>
    </location>
</feature>
<organism evidence="5 6">
    <name type="scientific">Esox lucius</name>
    <name type="common">Northern pike</name>
    <dbReference type="NCBI Taxonomy" id="8010"/>
    <lineage>
        <taxon>Eukaryota</taxon>
        <taxon>Metazoa</taxon>
        <taxon>Chordata</taxon>
        <taxon>Craniata</taxon>
        <taxon>Vertebrata</taxon>
        <taxon>Euteleostomi</taxon>
        <taxon>Actinopterygii</taxon>
        <taxon>Neopterygii</taxon>
        <taxon>Teleostei</taxon>
        <taxon>Protacanthopterygii</taxon>
        <taxon>Esociformes</taxon>
        <taxon>Esocidae</taxon>
        <taxon>Esox</taxon>
    </lineage>
</organism>
<reference evidence="6" key="1">
    <citation type="journal article" date="2014" name="PLoS ONE">
        <title>The genome and linkage map of the northern pike (Esox lucius): conserved synteny revealed between the salmonid sister group and the Neoteleostei.</title>
        <authorList>
            <person name="Rondeau E.B."/>
            <person name="Minkley D.R."/>
            <person name="Leong J.S."/>
            <person name="Messmer A.M."/>
            <person name="Jantzen J.R."/>
            <person name="von Schalburg K.R."/>
            <person name="Lemon C."/>
            <person name="Bird N.H."/>
            <person name="Koop B.F."/>
        </authorList>
    </citation>
    <scope>NUCLEOTIDE SEQUENCE</scope>
</reference>
<feature type="region of interest" description="Disordered" evidence="3">
    <location>
        <begin position="27"/>
        <end position="66"/>
    </location>
</feature>
<name>A0A3P8ZVV5_ESOLU</name>
<feature type="compositionally biased region" description="Basic and acidic residues" evidence="3">
    <location>
        <begin position="832"/>
        <end position="842"/>
    </location>
</feature>
<feature type="region of interest" description="Disordered" evidence="3">
    <location>
        <begin position="295"/>
        <end position="710"/>
    </location>
</feature>
<dbReference type="PANTHER" id="PTHR17469:SF11">
    <property type="entry name" value="PROTEIN ITPRID2"/>
    <property type="match status" value="1"/>
</dbReference>
<dbReference type="InterPro" id="IPR043444">
    <property type="entry name" value="TESPA1-like"/>
</dbReference>
<feature type="region of interest" description="Disordered" evidence="3">
    <location>
        <begin position="119"/>
        <end position="155"/>
    </location>
</feature>
<feature type="region of interest" description="Disordered" evidence="3">
    <location>
        <begin position="962"/>
        <end position="991"/>
    </location>
</feature>
<evidence type="ECO:0000256" key="3">
    <source>
        <dbReference type="SAM" id="MobiDB-lite"/>
    </source>
</evidence>
<keyword evidence="6" id="KW-1185">Reference proteome</keyword>
<feature type="region of interest" description="Disordered" evidence="3">
    <location>
        <begin position="821"/>
        <end position="842"/>
    </location>
</feature>
<feature type="domain" description="ITPR-interacting" evidence="4">
    <location>
        <begin position="137"/>
        <end position="294"/>
    </location>
</feature>
<feature type="compositionally biased region" description="Basic and acidic residues" evidence="3">
    <location>
        <begin position="1345"/>
        <end position="1359"/>
    </location>
</feature>
<accession>A0A3P8ZVV5</accession>
<dbReference type="InterPro" id="IPR029326">
    <property type="entry name" value="SSFA2_C"/>
</dbReference>
<dbReference type="Ensembl" id="ENSELUT00000003201.3">
    <property type="protein sequence ID" value="ENSELUP00000032443.3"/>
    <property type="gene ID" value="ENSELUG00000010347.3"/>
</dbReference>
<feature type="compositionally biased region" description="Basic and acidic residues" evidence="3">
    <location>
        <begin position="538"/>
        <end position="550"/>
    </location>
</feature>
<feature type="region of interest" description="Disordered" evidence="3">
    <location>
        <begin position="856"/>
        <end position="926"/>
    </location>
</feature>
<dbReference type="GeneTree" id="ENSGT00940000158532"/>
<dbReference type="Proteomes" id="UP000265140">
    <property type="component" value="Chromosome 16"/>
</dbReference>
<evidence type="ECO:0000256" key="2">
    <source>
        <dbReference type="SAM" id="Coils"/>
    </source>
</evidence>
<feature type="compositionally biased region" description="Polar residues" evidence="3">
    <location>
        <begin position="500"/>
        <end position="524"/>
    </location>
</feature>
<protein>
    <recommendedName>
        <fullName evidence="4">ITPR-interacting domain-containing protein</fullName>
    </recommendedName>
</protein>
<feature type="compositionally biased region" description="Polar residues" evidence="3">
    <location>
        <begin position="880"/>
        <end position="895"/>
    </location>
</feature>
<dbReference type="Pfam" id="PF14722">
    <property type="entry name" value="KRAP_IP3R_bind"/>
    <property type="match status" value="1"/>
</dbReference>
<feature type="compositionally biased region" description="Low complexity" evidence="3">
    <location>
        <begin position="663"/>
        <end position="674"/>
    </location>
</feature>
<evidence type="ECO:0000259" key="4">
    <source>
        <dbReference type="SMART" id="SM01257"/>
    </source>
</evidence>
<evidence type="ECO:0000313" key="5">
    <source>
        <dbReference type="Ensembl" id="ENSELUP00000032443.3"/>
    </source>
</evidence>
<sequence length="1428" mass="155049">MEQLETPVSPGRDDVWRPANMKRMAWAHSKESWQGPSDSEEAKVQEGCGEEATMEKTAPTETGRIPNKIASWLKECRTPLGASLDEQSNPQSKGAVKNGCSFEDDLSLGAEANHLRPDSAKAETPCYGMPAKDKRSQFRQKGRSMNSTGSGKSSTVSSVSELLDLYEEDPEEILYNLGFGQEEPDIAYKIPSRFFNSTSSAKGIDIKVYLGAQLQRMELENPNYALTSRFRQIEVLTTVANEFFQLYSQVSGQPVQKISSVDREPPGVTSSSPPKKNPALNVASILKRTLTKHNLLGGGAEGVSSTTTEKPAEHGSPATGDSPVSTDPDHKGELKQKAFRKKDSPCLATVTEESVSGSSTEAPLSSGGDIPRLNGDGPVPEGDGEVRASISVHVFPEDAVDGDLSLSSETDLGSRDIQGKGQQVTTSTPDKEPNCSLLPNPHIAFLRTQTKDSFEMEEVQSNEDDALPGTRSTSRAGSEHLLRTASQQSDSSGFAEDPSTDGSSSHLKVQESSDSCDSENTVTSHAGEVTTPLALDHPAFDRLQGVEKELLIPSTPRKNPEEVRRISGEELHQEVPLYSVHQLSRPSEIGLDQEEQPAEETDNQSTTETLSTVMPSLEGDPDSAVVGPGSTEDSSSASVLAREEGVPDWLDASGRPPSPSPSCPSLSASASVLEALHRAKKMASSPGLQDPSTGGRVTARGQFRRRAPMIRSQSLPTSFLSPSRVVSSVRIQFGQGTVKHCTPPVFSYRYTPEDEDTEEVGSAVAEEVAEDEGQRSGSCRTMLIINREAEPSPSPVMHGDGELRKPPYPLSIPRHLTHSTCSLHSHSGPPEWGERPLGEHHRSWSTWSVPNVTQRNLAQQSHPDLARHRNPTPLPGRHGSLNSSLTQRNLAQHNNPALYPSPLHGSVPNLAQYPQHGPSPLHGSVPDLFPYQAPTPPLIAHHGQLYNSVPNLPQHTAHSLPLHVSPGHPHSAPYGNFPPGPQSPHFPYYSPNGSPPYGATFGSPHHNYQGSPYGGSFNGLHAHSPYWNPPHTPYGLPLHLSAPPFGGPYSGPYSGHPPAFPYPSGHDPMAAASRPPPAVSTTEMQLRRVLHDIRGTVQNLAQSSSEHGGEIPTDSFSPQQPGQVEMSLQELEAKRRSLKVFRSQMMDLELSLMKQQALVYQHLNHSERQEADQLQSLRSAVRQELQELELQLEDRLLTLNEQFRSVSHGSLYRHRMYIQRGHSMDSLSNSSAVRAMEPMSDLLREQLYLQTELGYEGGAEGGASMAATPSSGRSSRSASPMRSSGGHRGPSQPPFRDTQKAEVYRATISLTPALPPRPGASKGVLEGQFNPQDDQAPDQVHTGRQHLEEPDTGEDKDSGGRGAAVVSHLTERRREEVRGVGADNLQLHLLIKEMKQSLADEIRQEIVSELLAAVSPRRSPVLTRDYPV</sequence>
<gene>
    <name evidence="5" type="primary">ITPRID2</name>
</gene>